<name>A0A4Y7PJQ2_9AGAM</name>
<dbReference type="OrthoDB" id="2269034at2759"/>
<dbReference type="Proteomes" id="UP000294933">
    <property type="component" value="Unassembled WGS sequence"/>
</dbReference>
<proteinExistence type="predicted"/>
<feature type="non-terminal residue" evidence="2">
    <location>
        <position position="97"/>
    </location>
</feature>
<organism evidence="2 3">
    <name type="scientific">Rickenella mellea</name>
    <dbReference type="NCBI Taxonomy" id="50990"/>
    <lineage>
        <taxon>Eukaryota</taxon>
        <taxon>Fungi</taxon>
        <taxon>Dikarya</taxon>
        <taxon>Basidiomycota</taxon>
        <taxon>Agaricomycotina</taxon>
        <taxon>Agaricomycetes</taxon>
        <taxon>Hymenochaetales</taxon>
        <taxon>Rickenellaceae</taxon>
        <taxon>Rickenella</taxon>
    </lineage>
</organism>
<keyword evidence="3" id="KW-1185">Reference proteome</keyword>
<dbReference type="InterPro" id="IPR036047">
    <property type="entry name" value="F-box-like_dom_sf"/>
</dbReference>
<gene>
    <name evidence="2" type="ORF">BD410DRAFT_699948</name>
</gene>
<reference evidence="2 3" key="1">
    <citation type="submission" date="2018-06" db="EMBL/GenBank/DDBJ databases">
        <title>A transcriptomic atlas of mushroom development highlights an independent origin of complex multicellularity.</title>
        <authorList>
            <consortium name="DOE Joint Genome Institute"/>
            <person name="Krizsan K."/>
            <person name="Almasi E."/>
            <person name="Merenyi Z."/>
            <person name="Sahu N."/>
            <person name="Viragh M."/>
            <person name="Koszo T."/>
            <person name="Mondo S."/>
            <person name="Kiss B."/>
            <person name="Balint B."/>
            <person name="Kues U."/>
            <person name="Barry K."/>
            <person name="Hegedus J.C."/>
            <person name="Henrissat B."/>
            <person name="Johnson J."/>
            <person name="Lipzen A."/>
            <person name="Ohm R."/>
            <person name="Nagy I."/>
            <person name="Pangilinan J."/>
            <person name="Yan J."/>
            <person name="Xiong Y."/>
            <person name="Grigoriev I.V."/>
            <person name="Hibbett D.S."/>
            <person name="Nagy L.G."/>
        </authorList>
    </citation>
    <scope>NUCLEOTIDE SEQUENCE [LARGE SCALE GENOMIC DNA]</scope>
    <source>
        <strain evidence="2 3">SZMC22713</strain>
    </source>
</reference>
<evidence type="ECO:0000313" key="3">
    <source>
        <dbReference type="Proteomes" id="UP000294933"/>
    </source>
</evidence>
<evidence type="ECO:0000259" key="1">
    <source>
        <dbReference type="Pfam" id="PF12937"/>
    </source>
</evidence>
<protein>
    <recommendedName>
        <fullName evidence="1">F-box domain-containing protein</fullName>
    </recommendedName>
</protein>
<dbReference type="SUPFAM" id="SSF81383">
    <property type="entry name" value="F-box domain"/>
    <property type="match status" value="1"/>
</dbReference>
<dbReference type="InterPro" id="IPR001810">
    <property type="entry name" value="F-box_dom"/>
</dbReference>
<dbReference type="EMBL" id="ML170275">
    <property type="protein sequence ID" value="TDL15445.1"/>
    <property type="molecule type" value="Genomic_DNA"/>
</dbReference>
<feature type="domain" description="F-box" evidence="1">
    <location>
        <begin position="47"/>
        <end position="69"/>
    </location>
</feature>
<accession>A0A4Y7PJQ2</accession>
<sequence length="97" mass="10771">LLTPARRLLPELVGEIFTHTIHSESSEPLWGRDCGSHLVFPLPQIHLKLGRVCRRWRQIALSTPSLWSAVGIPTNWGAEALQGWISRAGSCTLSFSV</sequence>
<dbReference type="Pfam" id="PF12937">
    <property type="entry name" value="F-box-like"/>
    <property type="match status" value="1"/>
</dbReference>
<dbReference type="AlphaFoldDB" id="A0A4Y7PJQ2"/>
<dbReference type="Gene3D" id="1.20.1280.50">
    <property type="match status" value="1"/>
</dbReference>
<evidence type="ECO:0000313" key="2">
    <source>
        <dbReference type="EMBL" id="TDL15445.1"/>
    </source>
</evidence>
<feature type="non-terminal residue" evidence="2">
    <location>
        <position position="1"/>
    </location>
</feature>
<dbReference type="VEuPathDB" id="FungiDB:BD410DRAFT_699948"/>